<dbReference type="Gene3D" id="3.90.470.20">
    <property type="entry name" value="4'-phosphopantetheinyl transferase domain"/>
    <property type="match status" value="1"/>
</dbReference>
<keyword evidence="2" id="KW-1185">Reference proteome</keyword>
<dbReference type="STRING" id="225359.A0A2S4PM31"/>
<comment type="caution">
    <text evidence="1">The sequence shown here is derived from an EMBL/GenBank/DDBJ whole genome shotgun (WGS) entry which is preliminary data.</text>
</comment>
<accession>A0A2S4PM31</accession>
<evidence type="ECO:0000313" key="1">
    <source>
        <dbReference type="EMBL" id="POS83115.1"/>
    </source>
</evidence>
<dbReference type="OrthoDB" id="15433at2759"/>
<dbReference type="EMBL" id="PEDP01001883">
    <property type="protein sequence ID" value="POS83115.1"/>
    <property type="molecule type" value="Genomic_DNA"/>
</dbReference>
<dbReference type="GO" id="GO:0008897">
    <property type="term" value="F:holo-[acyl-carrier-protein] synthase activity"/>
    <property type="evidence" value="ECO:0007669"/>
    <property type="project" value="InterPro"/>
</dbReference>
<evidence type="ECO:0000313" key="2">
    <source>
        <dbReference type="Proteomes" id="UP000237438"/>
    </source>
</evidence>
<gene>
    <name evidence="1" type="ORF">EPUL_005882</name>
</gene>
<reference evidence="1 2" key="1">
    <citation type="submission" date="2017-10" db="EMBL/GenBank/DDBJ databases">
        <title>Development of genomic resources for the powdery mildew, Erysiphe pulchra.</title>
        <authorList>
            <person name="Wadl P.A."/>
            <person name="Mack B.M."/>
            <person name="Moore G."/>
            <person name="Beltz S.B."/>
        </authorList>
    </citation>
    <scope>NUCLEOTIDE SEQUENCE [LARGE SCALE GENOMIC DNA]</scope>
    <source>
        <strain evidence="1">Cflorida</strain>
    </source>
</reference>
<dbReference type="InterPro" id="IPR037143">
    <property type="entry name" value="4-PPantetheinyl_Trfase_dom_sf"/>
</dbReference>
<dbReference type="SUPFAM" id="SSF56214">
    <property type="entry name" value="4'-phosphopantetheinyl transferase"/>
    <property type="match status" value="1"/>
</dbReference>
<protein>
    <submittedName>
        <fullName evidence="1">Uncharacterized protein</fullName>
    </submittedName>
</protein>
<dbReference type="Proteomes" id="UP000237438">
    <property type="component" value="Unassembled WGS sequence"/>
</dbReference>
<sequence>MPKSTLYSVQIGVDICCVSRIERLLNFTASSKVNQRETNPEETSIGGISDSIANESFKSTSKNNNVKYRATQRRRFLSRLFTPYEELFYQLTKPHFFRDRVDLPLSLKDHKFIAGRFSAKESIIKAVRNRQLSFHDIIILPRQVELPNLNFNMDFVNSIRSEPPRAVVLASQQKIGTQKEFENIDIEYLRSQKEKALNIGIDFEDYIEDMRRWEEGEEVQLNISHDGDYAVSVCLASTSSIPSK</sequence>
<dbReference type="AlphaFoldDB" id="A0A2S4PM31"/>
<proteinExistence type="predicted"/>
<name>A0A2S4PM31_9PEZI</name>
<organism evidence="1 2">
    <name type="scientific">Erysiphe pulchra</name>
    <dbReference type="NCBI Taxonomy" id="225359"/>
    <lineage>
        <taxon>Eukaryota</taxon>
        <taxon>Fungi</taxon>
        <taxon>Dikarya</taxon>
        <taxon>Ascomycota</taxon>
        <taxon>Pezizomycotina</taxon>
        <taxon>Leotiomycetes</taxon>
        <taxon>Erysiphales</taxon>
        <taxon>Erysiphaceae</taxon>
        <taxon>Erysiphe</taxon>
    </lineage>
</organism>
<dbReference type="GO" id="GO:0000287">
    <property type="term" value="F:magnesium ion binding"/>
    <property type="evidence" value="ECO:0007669"/>
    <property type="project" value="InterPro"/>
</dbReference>